<dbReference type="OrthoDB" id="9176717at2"/>
<evidence type="ECO:0000259" key="7">
    <source>
        <dbReference type="Pfam" id="PF03176"/>
    </source>
</evidence>
<dbReference type="SUPFAM" id="SSF82866">
    <property type="entry name" value="Multidrug efflux transporter AcrB transmembrane domain"/>
    <property type="match status" value="2"/>
</dbReference>
<dbReference type="PANTHER" id="PTHR33406:SF11">
    <property type="entry name" value="MEMBRANE PROTEIN SCO6666-RELATED"/>
    <property type="match status" value="1"/>
</dbReference>
<feature type="transmembrane region" description="Helical" evidence="6">
    <location>
        <begin position="184"/>
        <end position="201"/>
    </location>
</feature>
<dbReference type="EMBL" id="SJZB01000028">
    <property type="protein sequence ID" value="TCJ15271.1"/>
    <property type="molecule type" value="Genomic_DNA"/>
</dbReference>
<feature type="transmembrane region" description="Helical" evidence="6">
    <location>
        <begin position="627"/>
        <end position="648"/>
    </location>
</feature>
<dbReference type="Proteomes" id="UP000295443">
    <property type="component" value="Unassembled WGS sequence"/>
</dbReference>
<feature type="transmembrane region" description="Helical" evidence="6">
    <location>
        <begin position="237"/>
        <end position="256"/>
    </location>
</feature>
<evidence type="ECO:0000256" key="6">
    <source>
        <dbReference type="SAM" id="Phobius"/>
    </source>
</evidence>
<evidence type="ECO:0000256" key="1">
    <source>
        <dbReference type="ARBA" id="ARBA00004651"/>
    </source>
</evidence>
<dbReference type="PANTHER" id="PTHR33406">
    <property type="entry name" value="MEMBRANE PROTEIN MJ1562-RELATED"/>
    <property type="match status" value="1"/>
</dbReference>
<evidence type="ECO:0000256" key="2">
    <source>
        <dbReference type="ARBA" id="ARBA00022475"/>
    </source>
</evidence>
<dbReference type="Gene3D" id="1.20.1640.10">
    <property type="entry name" value="Multidrug efflux transporter AcrB transmembrane domain"/>
    <property type="match status" value="2"/>
</dbReference>
<feature type="domain" description="Membrane transport protein MMPL" evidence="7">
    <location>
        <begin position="94"/>
        <end position="371"/>
    </location>
</feature>
<keyword evidence="4 6" id="KW-1133">Transmembrane helix</keyword>
<feature type="transmembrane region" description="Helical" evidence="6">
    <location>
        <begin position="285"/>
        <end position="303"/>
    </location>
</feature>
<dbReference type="AlphaFoldDB" id="A0A4R1BDV5"/>
<dbReference type="InterPro" id="IPR004869">
    <property type="entry name" value="MMPL_dom"/>
</dbReference>
<keyword evidence="3 6" id="KW-0812">Transmembrane</keyword>
<keyword evidence="5 6" id="KW-0472">Membrane</keyword>
<dbReference type="PROSITE" id="PS51257">
    <property type="entry name" value="PROKAR_LIPOPROTEIN"/>
    <property type="match status" value="1"/>
</dbReference>
<comment type="caution">
    <text evidence="8">The sequence shown here is derived from an EMBL/GenBank/DDBJ whole genome shotgun (WGS) entry which is preliminary data.</text>
</comment>
<feature type="transmembrane region" description="Helical" evidence="6">
    <location>
        <begin position="679"/>
        <end position="709"/>
    </location>
</feature>
<feature type="domain" description="Membrane transport protein MMPL" evidence="7">
    <location>
        <begin position="405"/>
        <end position="737"/>
    </location>
</feature>
<dbReference type="RefSeq" id="WP_131446197.1">
    <property type="nucleotide sequence ID" value="NZ_SJZB01000028.1"/>
</dbReference>
<proteinExistence type="predicted"/>
<evidence type="ECO:0000256" key="4">
    <source>
        <dbReference type="ARBA" id="ARBA00022989"/>
    </source>
</evidence>
<feature type="transmembrane region" description="Helical" evidence="6">
    <location>
        <begin position="373"/>
        <end position="391"/>
    </location>
</feature>
<sequence length="760" mass="82233">MRLSLLLPLANLATRHARTLVALAGLWLLACALFCFDIERRLTLDPGWDAPDSGSALAAAHMRDELGRNETPVVVLFSPRPGGPGEVDAADYRQAVDDALTPLYGNPDIGSLHTYYTTGNPALRSRDGTMTYAIVNLKRGHDEGVAAYQHLRASLASDRLDIRLGGELAVYVDVREQLDHDLKLAETISFVLLAGLLVWVFRSGVAAVLPLIVGAVTIVTSVACLKLATWVTDINVYAPNVVSMLGLGLAVDYSLFMVSRFREELALDQATDLALRTTMLTAGRTLVFSGVTVAASLFCLFLLPQRFFHNMGLAGGISVASAMLTTIVLLPALLAILGRRVNRLVPPFLARRPPDTGETGNWYRFSHFVMRHARSVLLVSLAILLVMGLPVKDMKVGPADSRSLPLTAESRQVQQNLENHFPTSEVAPIVVVVHSRDVLTAPASLSALYQLSDAIAGLPGVTRVAGLMSLDPGFSLADYQMLYQHPDQFPQAAAALDEFSRDRTTLMYVHFKQDPTSPEARALVAAIRALARPPALAKVHVGGFPAFHLDYLDTLGHHVPIVLAAIVGVIFVLLFLMLGSLLVPLKVVLTNLLSLSATFGALVWIIQEGHLSGLLGFTPQGALDGTILVLIFASAFGLSIDYEVFLLSRVKEMCDLTKGDSLKSVSTGMQRSGPIITNAALLIGVVLGAFAMGQVVFIKAIGLGLLLSVLVDATLVRMLLVPATLRLMGWLNWWAPKPLMRVYQRLNLGEIETDFRSKQE</sequence>
<feature type="transmembrane region" description="Helical" evidence="6">
    <location>
        <begin position="208"/>
        <end position="231"/>
    </location>
</feature>
<organism evidence="8 9">
    <name type="scientific">Parasulfuritortus cantonensis</name>
    <dbReference type="NCBI Taxonomy" id="2528202"/>
    <lineage>
        <taxon>Bacteria</taxon>
        <taxon>Pseudomonadati</taxon>
        <taxon>Pseudomonadota</taxon>
        <taxon>Betaproteobacteria</taxon>
        <taxon>Nitrosomonadales</taxon>
        <taxon>Thiobacillaceae</taxon>
        <taxon>Parasulfuritortus</taxon>
    </lineage>
</organism>
<accession>A0A4R1BDV5</accession>
<feature type="transmembrane region" description="Helical" evidence="6">
    <location>
        <begin position="588"/>
        <end position="607"/>
    </location>
</feature>
<dbReference type="InterPro" id="IPR050545">
    <property type="entry name" value="Mycobact_MmpL"/>
</dbReference>
<feature type="transmembrane region" description="Helical" evidence="6">
    <location>
        <begin position="715"/>
        <end position="735"/>
    </location>
</feature>
<dbReference type="GO" id="GO:0005886">
    <property type="term" value="C:plasma membrane"/>
    <property type="evidence" value="ECO:0007669"/>
    <property type="project" value="UniProtKB-SubCell"/>
</dbReference>
<gene>
    <name evidence="8" type="ORF">EZJ19_07480</name>
</gene>
<keyword evidence="2" id="KW-1003">Cell membrane</keyword>
<feature type="transmembrane region" description="Helical" evidence="6">
    <location>
        <begin position="315"/>
        <end position="337"/>
    </location>
</feature>
<evidence type="ECO:0000313" key="9">
    <source>
        <dbReference type="Proteomes" id="UP000295443"/>
    </source>
</evidence>
<comment type="subcellular location">
    <subcellularLocation>
        <location evidence="1">Cell membrane</location>
        <topology evidence="1">Multi-pass membrane protein</topology>
    </subcellularLocation>
</comment>
<evidence type="ECO:0000313" key="8">
    <source>
        <dbReference type="EMBL" id="TCJ15271.1"/>
    </source>
</evidence>
<evidence type="ECO:0000256" key="5">
    <source>
        <dbReference type="ARBA" id="ARBA00023136"/>
    </source>
</evidence>
<protein>
    <submittedName>
        <fullName evidence="8">MMPL family transporter</fullName>
    </submittedName>
</protein>
<feature type="transmembrane region" description="Helical" evidence="6">
    <location>
        <begin position="559"/>
        <end position="581"/>
    </location>
</feature>
<keyword evidence="9" id="KW-1185">Reference proteome</keyword>
<evidence type="ECO:0000256" key="3">
    <source>
        <dbReference type="ARBA" id="ARBA00022692"/>
    </source>
</evidence>
<dbReference type="Pfam" id="PF03176">
    <property type="entry name" value="MMPL"/>
    <property type="match status" value="2"/>
</dbReference>
<reference evidence="8 9" key="1">
    <citation type="submission" date="2019-03" db="EMBL/GenBank/DDBJ databases">
        <title>Genome sequence of Thiobacillaceae bacterium LSR1, a sulfur-oxidizing bacterium isolated from freshwater sediment.</title>
        <authorList>
            <person name="Li S."/>
        </authorList>
    </citation>
    <scope>NUCLEOTIDE SEQUENCE [LARGE SCALE GENOMIC DNA]</scope>
    <source>
        <strain evidence="8 9">LSR1</strain>
    </source>
</reference>
<name>A0A4R1BDV5_9PROT</name>